<sequence length="135" mass="14583">MTRNRLFPRILAASAIGALSLAVAVGLVTAVGPSLSLSERVLHEESSQEAGVTYEYAGARHASDLLLVRVRRLTGVDHELRIGPGAADYYYPVEVGFGFGDPQIRDVEWQTDGVTVTFEAGDSVHVPADNFRSVR</sequence>
<proteinExistence type="predicted"/>
<dbReference type="RefSeq" id="WP_379873695.1">
    <property type="nucleotide sequence ID" value="NZ_JBHTBH010000015.1"/>
</dbReference>
<organism evidence="1 2">
    <name type="scientific">Marinactinospora rubrisoli</name>
    <dbReference type="NCBI Taxonomy" id="2715399"/>
    <lineage>
        <taxon>Bacteria</taxon>
        <taxon>Bacillati</taxon>
        <taxon>Actinomycetota</taxon>
        <taxon>Actinomycetes</taxon>
        <taxon>Streptosporangiales</taxon>
        <taxon>Nocardiopsidaceae</taxon>
        <taxon>Marinactinospora</taxon>
    </lineage>
</organism>
<keyword evidence="2" id="KW-1185">Reference proteome</keyword>
<protein>
    <submittedName>
        <fullName evidence="1">Uncharacterized protein</fullName>
    </submittedName>
</protein>
<evidence type="ECO:0000313" key="2">
    <source>
        <dbReference type="Proteomes" id="UP001596540"/>
    </source>
</evidence>
<dbReference type="EMBL" id="JBHTBH010000015">
    <property type="protein sequence ID" value="MFC7331057.1"/>
    <property type="molecule type" value="Genomic_DNA"/>
</dbReference>
<dbReference type="Proteomes" id="UP001596540">
    <property type="component" value="Unassembled WGS sequence"/>
</dbReference>
<comment type="caution">
    <text evidence="1">The sequence shown here is derived from an EMBL/GenBank/DDBJ whole genome shotgun (WGS) entry which is preliminary data.</text>
</comment>
<gene>
    <name evidence="1" type="ORF">ACFQRF_25290</name>
</gene>
<name>A0ABW2KM49_9ACTN</name>
<reference evidence="2" key="1">
    <citation type="journal article" date="2019" name="Int. J. Syst. Evol. Microbiol.">
        <title>The Global Catalogue of Microorganisms (GCM) 10K type strain sequencing project: providing services to taxonomists for standard genome sequencing and annotation.</title>
        <authorList>
            <consortium name="The Broad Institute Genomics Platform"/>
            <consortium name="The Broad Institute Genome Sequencing Center for Infectious Disease"/>
            <person name="Wu L."/>
            <person name="Ma J."/>
        </authorList>
    </citation>
    <scope>NUCLEOTIDE SEQUENCE [LARGE SCALE GENOMIC DNA]</scope>
    <source>
        <strain evidence="2">CGMCC 4.7382</strain>
    </source>
</reference>
<evidence type="ECO:0000313" key="1">
    <source>
        <dbReference type="EMBL" id="MFC7331057.1"/>
    </source>
</evidence>
<accession>A0ABW2KM49</accession>